<dbReference type="AlphaFoldDB" id="A0A9N9GI84"/>
<protein>
    <submittedName>
        <fullName evidence="1">10728_t:CDS:1</fullName>
    </submittedName>
</protein>
<comment type="caution">
    <text evidence="1">The sequence shown here is derived from an EMBL/GenBank/DDBJ whole genome shotgun (WGS) entry which is preliminary data.</text>
</comment>
<proteinExistence type="predicted"/>
<dbReference type="EMBL" id="CAJVPK010001988">
    <property type="protein sequence ID" value="CAG8603887.1"/>
    <property type="molecule type" value="Genomic_DNA"/>
</dbReference>
<dbReference type="OrthoDB" id="2317507at2759"/>
<reference evidence="1" key="1">
    <citation type="submission" date="2021-06" db="EMBL/GenBank/DDBJ databases">
        <authorList>
            <person name="Kallberg Y."/>
            <person name="Tangrot J."/>
            <person name="Rosling A."/>
        </authorList>
    </citation>
    <scope>NUCLEOTIDE SEQUENCE</scope>
    <source>
        <strain evidence="1">AZ414A</strain>
    </source>
</reference>
<keyword evidence="2" id="KW-1185">Reference proteome</keyword>
<organism evidence="1 2">
    <name type="scientific">Diversispora eburnea</name>
    <dbReference type="NCBI Taxonomy" id="1213867"/>
    <lineage>
        <taxon>Eukaryota</taxon>
        <taxon>Fungi</taxon>
        <taxon>Fungi incertae sedis</taxon>
        <taxon>Mucoromycota</taxon>
        <taxon>Glomeromycotina</taxon>
        <taxon>Glomeromycetes</taxon>
        <taxon>Diversisporales</taxon>
        <taxon>Diversisporaceae</taxon>
        <taxon>Diversispora</taxon>
    </lineage>
</organism>
<sequence>MDLFEKMIILYLMKPKLGLNERIAKAVLNPRPRPKLPKEVIDIKEMENAPEVYPNFLSNEPSTTLIRSPMMTGKTKGLRKNIETLSRSETRLPAII</sequence>
<dbReference type="Proteomes" id="UP000789706">
    <property type="component" value="Unassembled WGS sequence"/>
</dbReference>
<evidence type="ECO:0000313" key="1">
    <source>
        <dbReference type="EMBL" id="CAG8603887.1"/>
    </source>
</evidence>
<name>A0A9N9GI84_9GLOM</name>
<accession>A0A9N9GI84</accession>
<evidence type="ECO:0000313" key="2">
    <source>
        <dbReference type="Proteomes" id="UP000789706"/>
    </source>
</evidence>
<gene>
    <name evidence="1" type="ORF">DEBURN_LOCUS9655</name>
</gene>